<dbReference type="InterPro" id="IPR036390">
    <property type="entry name" value="WH_DNA-bd_sf"/>
</dbReference>
<keyword evidence="1" id="KW-0805">Transcription regulation</keyword>
<evidence type="ECO:0000256" key="2">
    <source>
        <dbReference type="ARBA" id="ARBA00023125"/>
    </source>
</evidence>
<dbReference type="PRINTS" id="PR00033">
    <property type="entry name" value="HTHASNC"/>
</dbReference>
<reference evidence="5 6" key="1">
    <citation type="submission" date="2023-05" db="EMBL/GenBank/DDBJ databases">
        <authorList>
            <person name="Guo Y."/>
        </authorList>
    </citation>
    <scope>NUCLEOTIDE SEQUENCE [LARGE SCALE GENOMIC DNA]</scope>
    <source>
        <strain evidence="5 6">GR2756</strain>
    </source>
</reference>
<evidence type="ECO:0000313" key="5">
    <source>
        <dbReference type="EMBL" id="MDT9598475.1"/>
    </source>
</evidence>
<dbReference type="PANTHER" id="PTHR30154:SF17">
    <property type="entry name" value="DNA-BINDING TRANSCRIPTIONAL ACTIVATOR DECR"/>
    <property type="match status" value="1"/>
</dbReference>
<dbReference type="Gene3D" id="1.10.10.10">
    <property type="entry name" value="Winged helix-like DNA-binding domain superfamily/Winged helix DNA-binding domain"/>
    <property type="match status" value="1"/>
</dbReference>
<name>A0ABU3Q4Y4_9SPHN</name>
<dbReference type="Pfam" id="PF13412">
    <property type="entry name" value="HTH_24"/>
    <property type="match status" value="1"/>
</dbReference>
<dbReference type="InterPro" id="IPR000485">
    <property type="entry name" value="AsnC-type_HTH_dom"/>
</dbReference>
<sequence length="160" mass="17961">MKLPLDNVDKAILAMLQEDGSLSISELSDRLGMTPPPVWRRVRRLKNEGVLERQVWTVNAEAVGVNLIVYATIRLAAHDPEAVRAFRDQIQAWPEVLECYILLGEIDVLVKIAVADIKCYEEFFFQKLSQLSVVREVNSSVVVSNIKNTASLPLTFIGQP</sequence>
<keyword evidence="2" id="KW-0238">DNA-binding</keyword>
<dbReference type="PROSITE" id="PS00519">
    <property type="entry name" value="HTH_ASNC_1"/>
    <property type="match status" value="1"/>
</dbReference>
<evidence type="ECO:0000259" key="4">
    <source>
        <dbReference type="PROSITE" id="PS50956"/>
    </source>
</evidence>
<dbReference type="SMART" id="SM00344">
    <property type="entry name" value="HTH_ASNC"/>
    <property type="match status" value="1"/>
</dbReference>
<dbReference type="InterPro" id="IPR019887">
    <property type="entry name" value="Tscrpt_reg_AsnC/Lrp_C"/>
</dbReference>
<comment type="caution">
    <text evidence="5">The sequence shown here is derived from an EMBL/GenBank/DDBJ whole genome shotgun (WGS) entry which is preliminary data.</text>
</comment>
<feature type="domain" description="HTH asnC-type" evidence="4">
    <location>
        <begin position="5"/>
        <end position="66"/>
    </location>
</feature>
<proteinExistence type="predicted"/>
<dbReference type="InterPro" id="IPR011991">
    <property type="entry name" value="ArsR-like_HTH"/>
</dbReference>
<dbReference type="InterPro" id="IPR019885">
    <property type="entry name" value="Tscrpt_reg_HTH_AsnC-type_CS"/>
</dbReference>
<keyword evidence="6" id="KW-1185">Reference proteome</keyword>
<dbReference type="InterPro" id="IPR011008">
    <property type="entry name" value="Dimeric_a/b-barrel"/>
</dbReference>
<dbReference type="EMBL" id="JAVUPU010000002">
    <property type="protein sequence ID" value="MDT9598475.1"/>
    <property type="molecule type" value="Genomic_DNA"/>
</dbReference>
<dbReference type="SUPFAM" id="SSF54909">
    <property type="entry name" value="Dimeric alpha+beta barrel"/>
    <property type="match status" value="1"/>
</dbReference>
<dbReference type="PANTHER" id="PTHR30154">
    <property type="entry name" value="LEUCINE-RESPONSIVE REGULATORY PROTEIN"/>
    <property type="match status" value="1"/>
</dbReference>
<evidence type="ECO:0000256" key="3">
    <source>
        <dbReference type="ARBA" id="ARBA00023163"/>
    </source>
</evidence>
<dbReference type="Pfam" id="PF01037">
    <property type="entry name" value="AsnC_trans_reg"/>
    <property type="match status" value="1"/>
</dbReference>
<dbReference type="SUPFAM" id="SSF46785">
    <property type="entry name" value="Winged helix' DNA-binding domain"/>
    <property type="match status" value="1"/>
</dbReference>
<dbReference type="CDD" id="cd00090">
    <property type="entry name" value="HTH_ARSR"/>
    <property type="match status" value="1"/>
</dbReference>
<dbReference type="RefSeq" id="WP_315724512.1">
    <property type="nucleotide sequence ID" value="NZ_JAVUPU010000002.1"/>
</dbReference>
<keyword evidence="3" id="KW-0804">Transcription</keyword>
<gene>
    <name evidence="5" type="ORF">RQX22_05875</name>
</gene>
<dbReference type="InterPro" id="IPR036388">
    <property type="entry name" value="WH-like_DNA-bd_sf"/>
</dbReference>
<dbReference type="Proteomes" id="UP001259572">
    <property type="component" value="Unassembled WGS sequence"/>
</dbReference>
<dbReference type="InterPro" id="IPR019888">
    <property type="entry name" value="Tscrpt_reg_AsnC-like"/>
</dbReference>
<dbReference type="Gene3D" id="3.30.70.920">
    <property type="match status" value="1"/>
</dbReference>
<dbReference type="PROSITE" id="PS50956">
    <property type="entry name" value="HTH_ASNC_2"/>
    <property type="match status" value="1"/>
</dbReference>
<evidence type="ECO:0000313" key="6">
    <source>
        <dbReference type="Proteomes" id="UP001259572"/>
    </source>
</evidence>
<evidence type="ECO:0000256" key="1">
    <source>
        <dbReference type="ARBA" id="ARBA00023015"/>
    </source>
</evidence>
<protein>
    <submittedName>
        <fullName evidence="5">Lrp/AsnC family transcriptional regulator</fullName>
    </submittedName>
</protein>
<accession>A0ABU3Q4Y4</accession>
<organism evidence="5 6">
    <name type="scientific">Sphingosinicella rhizophila</name>
    <dbReference type="NCBI Taxonomy" id="3050082"/>
    <lineage>
        <taxon>Bacteria</taxon>
        <taxon>Pseudomonadati</taxon>
        <taxon>Pseudomonadota</taxon>
        <taxon>Alphaproteobacteria</taxon>
        <taxon>Sphingomonadales</taxon>
        <taxon>Sphingosinicellaceae</taxon>
        <taxon>Sphingosinicella</taxon>
    </lineage>
</organism>